<proteinExistence type="predicted"/>
<feature type="transmembrane region" description="Helical" evidence="1">
    <location>
        <begin position="29"/>
        <end position="51"/>
    </location>
</feature>
<keyword evidence="1" id="KW-0812">Transmembrane</keyword>
<feature type="transmembrane region" description="Helical" evidence="1">
    <location>
        <begin position="63"/>
        <end position="84"/>
    </location>
</feature>
<dbReference type="Proteomes" id="UP000589738">
    <property type="component" value="Unassembled WGS sequence"/>
</dbReference>
<protein>
    <submittedName>
        <fullName evidence="2">Uncharacterized protein</fullName>
    </submittedName>
</protein>
<dbReference type="AlphaFoldDB" id="A0A841N9E8"/>
<accession>A0A841N9E8</accession>
<keyword evidence="1" id="KW-0472">Membrane</keyword>
<reference evidence="2 3" key="1">
    <citation type="submission" date="2020-08" db="EMBL/GenBank/DDBJ databases">
        <title>Functional genomics of gut bacteria from endangered species of beetles.</title>
        <authorList>
            <person name="Carlos-Shanley C."/>
        </authorList>
    </citation>
    <scope>NUCLEOTIDE SEQUENCE [LARGE SCALE GENOMIC DNA]</scope>
    <source>
        <strain evidence="2 3">S00136</strain>
    </source>
</reference>
<gene>
    <name evidence="2" type="ORF">HNP36_002397</name>
</gene>
<evidence type="ECO:0000313" key="3">
    <source>
        <dbReference type="Proteomes" id="UP000589738"/>
    </source>
</evidence>
<keyword evidence="3" id="KW-1185">Reference proteome</keyword>
<keyword evidence="1" id="KW-1133">Transmembrane helix</keyword>
<evidence type="ECO:0000313" key="2">
    <source>
        <dbReference type="EMBL" id="MBB6371321.1"/>
    </source>
</evidence>
<dbReference type="EMBL" id="JACHLC010000002">
    <property type="protein sequence ID" value="MBB6371321.1"/>
    <property type="molecule type" value="Genomic_DNA"/>
</dbReference>
<name>A0A841N9E8_9FLAO</name>
<organism evidence="2 3">
    <name type="scientific">Chryseobacterium shigense</name>
    <dbReference type="NCBI Taxonomy" id="297244"/>
    <lineage>
        <taxon>Bacteria</taxon>
        <taxon>Pseudomonadati</taxon>
        <taxon>Bacteroidota</taxon>
        <taxon>Flavobacteriia</taxon>
        <taxon>Flavobacteriales</taxon>
        <taxon>Weeksellaceae</taxon>
        <taxon>Chryseobacterium group</taxon>
        <taxon>Chryseobacterium</taxon>
    </lineage>
</organism>
<sequence>MVRKFSGTEKDILYKGAPLHVKKNGCGGIFLFVIVCLALFFLEMYMLLSGIDQEQKDSVFTDLIIVFLLIVGWTVQPVLLFFFFRNQFVYAKYGEYAVENTFTIERIHITGSKSKHDFIIQLWNDQGNKIEIKTDIRLTADSLDKSMIMAELEKYRIPGFNTINMTLEEIEGVKNRYGTSYIQSWIENFSTPAAFDFTSNVSKYNELLKTEYGLIYSEKTKELLFIDLHKGKKHNFQNGFMINNVEKEIEYMSHEPYEM</sequence>
<comment type="caution">
    <text evidence="2">The sequence shown here is derived from an EMBL/GenBank/DDBJ whole genome shotgun (WGS) entry which is preliminary data.</text>
</comment>
<dbReference type="RefSeq" id="WP_184163525.1">
    <property type="nucleotide sequence ID" value="NZ_JACHLC010000002.1"/>
</dbReference>
<evidence type="ECO:0000256" key="1">
    <source>
        <dbReference type="SAM" id="Phobius"/>
    </source>
</evidence>